<reference evidence="1 2" key="1">
    <citation type="submission" date="2024-01" db="EMBL/GenBank/DDBJ databases">
        <authorList>
            <person name="Waweru B."/>
        </authorList>
    </citation>
    <scope>NUCLEOTIDE SEQUENCE [LARGE SCALE GENOMIC DNA]</scope>
</reference>
<gene>
    <name evidence="1" type="ORF">DCAF_LOCUS8015</name>
</gene>
<dbReference type="EMBL" id="CAWUPB010000913">
    <property type="protein sequence ID" value="CAK7330551.1"/>
    <property type="molecule type" value="Genomic_DNA"/>
</dbReference>
<evidence type="ECO:0000313" key="2">
    <source>
        <dbReference type="Proteomes" id="UP001314170"/>
    </source>
</evidence>
<comment type="caution">
    <text evidence="1">The sequence shown here is derived from an EMBL/GenBank/DDBJ whole genome shotgun (WGS) entry which is preliminary data.</text>
</comment>
<sequence length="102" mass="11671">MKLRMGQCHARTSRLDTSDPNILKQKIDADDELFARVDVPSNLQPAISDVQMWPENRRSLRITVPHRQENQALQATFILQKLGTRLEEESFCIIVTNNAIPS</sequence>
<protein>
    <submittedName>
        <fullName evidence="1">Uncharacterized protein</fullName>
    </submittedName>
</protein>
<organism evidence="1 2">
    <name type="scientific">Dovyalis caffra</name>
    <dbReference type="NCBI Taxonomy" id="77055"/>
    <lineage>
        <taxon>Eukaryota</taxon>
        <taxon>Viridiplantae</taxon>
        <taxon>Streptophyta</taxon>
        <taxon>Embryophyta</taxon>
        <taxon>Tracheophyta</taxon>
        <taxon>Spermatophyta</taxon>
        <taxon>Magnoliopsida</taxon>
        <taxon>eudicotyledons</taxon>
        <taxon>Gunneridae</taxon>
        <taxon>Pentapetalae</taxon>
        <taxon>rosids</taxon>
        <taxon>fabids</taxon>
        <taxon>Malpighiales</taxon>
        <taxon>Salicaceae</taxon>
        <taxon>Flacourtieae</taxon>
        <taxon>Dovyalis</taxon>
    </lineage>
</organism>
<name>A0AAV1RD18_9ROSI</name>
<accession>A0AAV1RD18</accession>
<dbReference type="Proteomes" id="UP001314170">
    <property type="component" value="Unassembled WGS sequence"/>
</dbReference>
<evidence type="ECO:0000313" key="1">
    <source>
        <dbReference type="EMBL" id="CAK7330551.1"/>
    </source>
</evidence>
<dbReference type="AlphaFoldDB" id="A0AAV1RD18"/>
<proteinExistence type="predicted"/>
<keyword evidence="2" id="KW-1185">Reference proteome</keyword>